<evidence type="ECO:0000313" key="1">
    <source>
        <dbReference type="EMBL" id="KZE67778.1"/>
    </source>
</evidence>
<proteinExistence type="predicted"/>
<dbReference type="Pfam" id="PF10830">
    <property type="entry name" value="DUF2553"/>
    <property type="match status" value="1"/>
</dbReference>
<name>A0A163RYM0_9BACL</name>
<dbReference type="InterPro" id="IPR020140">
    <property type="entry name" value="Uncharacterised_YusG"/>
</dbReference>
<evidence type="ECO:0008006" key="3">
    <source>
        <dbReference type="Google" id="ProtNLM"/>
    </source>
</evidence>
<comment type="caution">
    <text evidence="1">The sequence shown here is derived from an EMBL/GenBank/DDBJ whole genome shotgun (WGS) entry which is preliminary data.</text>
</comment>
<dbReference type="EMBL" id="LRFC01000008">
    <property type="protein sequence ID" value="KZE67778.1"/>
    <property type="molecule type" value="Genomic_DNA"/>
</dbReference>
<protein>
    <recommendedName>
        <fullName evidence="3">DUF2553 family protein</fullName>
    </recommendedName>
</protein>
<organism evidence="1 2">
    <name type="scientific">Fictibacillus phosphorivorans</name>
    <dbReference type="NCBI Taxonomy" id="1221500"/>
    <lineage>
        <taxon>Bacteria</taxon>
        <taxon>Bacillati</taxon>
        <taxon>Bacillota</taxon>
        <taxon>Bacilli</taxon>
        <taxon>Bacillales</taxon>
        <taxon>Fictibacillaceae</taxon>
        <taxon>Fictibacillus</taxon>
    </lineage>
</organism>
<dbReference type="Proteomes" id="UP000076567">
    <property type="component" value="Unassembled WGS sequence"/>
</dbReference>
<keyword evidence="2" id="KW-1185">Reference proteome</keyword>
<dbReference type="RefSeq" id="WP_066239053.1">
    <property type="nucleotide sequence ID" value="NZ_LRFC01000008.1"/>
</dbReference>
<evidence type="ECO:0000313" key="2">
    <source>
        <dbReference type="Proteomes" id="UP000076567"/>
    </source>
</evidence>
<accession>A0A163RYM0</accession>
<reference evidence="2" key="1">
    <citation type="submission" date="2016-01" db="EMBL/GenBank/DDBJ databases">
        <title>Draft genome of Chromobacterium sp. F49.</title>
        <authorList>
            <person name="Hong K.W."/>
        </authorList>
    </citation>
    <scope>NUCLEOTIDE SEQUENCE [LARGE SCALE GENOMIC DNA]</scope>
    <source>
        <strain evidence="2">P7IIIA</strain>
    </source>
</reference>
<dbReference type="AlphaFoldDB" id="A0A163RYM0"/>
<gene>
    <name evidence="1" type="ORF">AWM68_18595</name>
</gene>
<sequence>MNEERRDVTSRVFGKMKGGSMSLYLDKDEIGQIRFTNQGNMYEMSEGFEFDADKIYKREKPVELPNPSKYVDECDKGWC</sequence>